<dbReference type="Pfam" id="PF13473">
    <property type="entry name" value="Cupredoxin_1"/>
    <property type="match status" value="1"/>
</dbReference>
<dbReference type="RefSeq" id="WP_316436787.1">
    <property type="nucleotide sequence ID" value="NZ_CP053587.1"/>
</dbReference>
<proteinExistence type="predicted"/>
<feature type="domain" description="EfeO-type cupredoxin-like" evidence="1">
    <location>
        <begin position="78"/>
        <end position="179"/>
    </location>
</feature>
<gene>
    <name evidence="2" type="ORF">HJG54_30065</name>
</gene>
<evidence type="ECO:0000313" key="2">
    <source>
        <dbReference type="EMBL" id="WNZ27158.1"/>
    </source>
</evidence>
<protein>
    <submittedName>
        <fullName evidence="2">Cupredoxin domain-containing protein</fullName>
    </submittedName>
</protein>
<reference evidence="2" key="1">
    <citation type="submission" date="2020-05" db="EMBL/GenBank/DDBJ databases">
        <authorList>
            <person name="Zhu T."/>
            <person name="Keshari N."/>
            <person name="Lu X."/>
        </authorList>
    </citation>
    <scope>NUCLEOTIDE SEQUENCE</scope>
    <source>
        <strain evidence="2">NK1-12</strain>
    </source>
</reference>
<sequence>MKRAFFIASLAGLGILLGDIPGVISGDTSRTIAAPDHSTHIENQRNGHSTGQFQRIQQPLANRVAITLGGLGLIGLELWWFLFSQPTSQRATTTAGIQEVTITVDGGYEPSEVVVQVGQPVRLKFNRQDPSSCLEEIRLPDFQIAQALPLHQVTAIEFTPAQPGTYTFTCGMNMFRGTLKVLPTALLQPSVNPASTASKASA</sequence>
<dbReference type="EMBL" id="CP053587">
    <property type="protein sequence ID" value="WNZ27158.1"/>
    <property type="molecule type" value="Genomic_DNA"/>
</dbReference>
<name>A0AA96WKC6_9CYAN</name>
<organism evidence="2">
    <name type="scientific">Leptolyngbya sp. NK1-12</name>
    <dbReference type="NCBI Taxonomy" id="2547451"/>
    <lineage>
        <taxon>Bacteria</taxon>
        <taxon>Bacillati</taxon>
        <taxon>Cyanobacteriota</taxon>
        <taxon>Cyanophyceae</taxon>
        <taxon>Leptolyngbyales</taxon>
        <taxon>Leptolyngbyaceae</taxon>
        <taxon>Leptolyngbya group</taxon>
        <taxon>Leptolyngbya</taxon>
    </lineage>
</organism>
<dbReference type="AlphaFoldDB" id="A0AA96WKC6"/>
<dbReference type="InterPro" id="IPR028096">
    <property type="entry name" value="EfeO_Cupredoxin"/>
</dbReference>
<dbReference type="SUPFAM" id="SSF49503">
    <property type="entry name" value="Cupredoxins"/>
    <property type="match status" value="1"/>
</dbReference>
<accession>A0AA96WKC6</accession>
<evidence type="ECO:0000259" key="1">
    <source>
        <dbReference type="Pfam" id="PF13473"/>
    </source>
</evidence>
<dbReference type="InterPro" id="IPR008972">
    <property type="entry name" value="Cupredoxin"/>
</dbReference>
<dbReference type="Gene3D" id="2.60.40.420">
    <property type="entry name" value="Cupredoxins - blue copper proteins"/>
    <property type="match status" value="1"/>
</dbReference>